<dbReference type="Proteomes" id="UP001320544">
    <property type="component" value="Chromosome"/>
</dbReference>
<keyword evidence="5" id="KW-0560">Oxidoreductase</keyword>
<evidence type="ECO:0000313" key="11">
    <source>
        <dbReference type="Proteomes" id="UP001320544"/>
    </source>
</evidence>
<dbReference type="InterPro" id="IPR003918">
    <property type="entry name" value="NADH_UbQ_OxRdtase"/>
</dbReference>
<proteinExistence type="predicted"/>
<evidence type="ECO:0000256" key="7">
    <source>
        <dbReference type="RuleBase" id="RU000320"/>
    </source>
</evidence>
<feature type="transmembrane region" description="Helical" evidence="8">
    <location>
        <begin position="344"/>
        <end position="363"/>
    </location>
</feature>
<dbReference type="EMBL" id="AP025564">
    <property type="protein sequence ID" value="BDE95101.1"/>
    <property type="molecule type" value="Genomic_DNA"/>
</dbReference>
<feature type="domain" description="NADH:quinone oxidoreductase/Mrp antiporter transmembrane" evidence="9">
    <location>
        <begin position="133"/>
        <end position="424"/>
    </location>
</feature>
<dbReference type="Pfam" id="PF00361">
    <property type="entry name" value="Proton_antipo_M"/>
    <property type="match status" value="1"/>
</dbReference>
<keyword evidence="2" id="KW-1003">Cell membrane</keyword>
<feature type="transmembrane region" description="Helical" evidence="8">
    <location>
        <begin position="164"/>
        <end position="186"/>
    </location>
</feature>
<dbReference type="InterPro" id="IPR001750">
    <property type="entry name" value="ND/Mrp_TM"/>
</dbReference>
<evidence type="ECO:0000259" key="9">
    <source>
        <dbReference type="Pfam" id="PF00361"/>
    </source>
</evidence>
<feature type="transmembrane region" description="Helical" evidence="8">
    <location>
        <begin position="6"/>
        <end position="24"/>
    </location>
</feature>
<evidence type="ECO:0000256" key="8">
    <source>
        <dbReference type="SAM" id="Phobius"/>
    </source>
</evidence>
<dbReference type="PANTHER" id="PTHR42682">
    <property type="entry name" value="HYDROGENASE-4 COMPONENT F"/>
    <property type="match status" value="1"/>
</dbReference>
<evidence type="ECO:0000256" key="1">
    <source>
        <dbReference type="ARBA" id="ARBA00004651"/>
    </source>
</evidence>
<dbReference type="RefSeq" id="WP_244411576.1">
    <property type="nucleotide sequence ID" value="NZ_AP025564.1"/>
</dbReference>
<feature type="transmembrane region" description="Helical" evidence="8">
    <location>
        <begin position="302"/>
        <end position="324"/>
    </location>
</feature>
<feature type="transmembrane region" description="Helical" evidence="8">
    <location>
        <begin position="108"/>
        <end position="127"/>
    </location>
</feature>
<gene>
    <name evidence="10" type="primary">hyfB</name>
    <name evidence="10" type="ORF">CE91St30_04340</name>
</gene>
<dbReference type="PANTHER" id="PTHR42682:SF3">
    <property type="entry name" value="FORMATE HYDROGENLYASE SUBUNIT 3-RELATED"/>
    <property type="match status" value="1"/>
</dbReference>
<evidence type="ECO:0000313" key="10">
    <source>
        <dbReference type="EMBL" id="BDE95101.1"/>
    </source>
</evidence>
<feature type="transmembrane region" description="Helical" evidence="8">
    <location>
        <begin position="471"/>
        <end position="495"/>
    </location>
</feature>
<dbReference type="NCBIfam" id="NF005086">
    <property type="entry name" value="PRK06521.1"/>
    <property type="match status" value="1"/>
</dbReference>
<feature type="transmembrane region" description="Helical" evidence="8">
    <location>
        <begin position="36"/>
        <end position="57"/>
    </location>
</feature>
<reference evidence="10 11" key="1">
    <citation type="submission" date="2022-01" db="EMBL/GenBank/DDBJ databases">
        <title>Novel bile acid biosynthetic pathways are enriched in the microbiome of centenarians.</title>
        <authorList>
            <person name="Sato Y."/>
            <person name="Atarashi K."/>
            <person name="Plichta R.D."/>
            <person name="Arai Y."/>
            <person name="Sasajima S."/>
            <person name="Kearney M.S."/>
            <person name="Suda W."/>
            <person name="Takeshita K."/>
            <person name="Sasaki T."/>
            <person name="Okamoto S."/>
            <person name="Skelly N.A."/>
            <person name="Okamura Y."/>
            <person name="Vlamakis H."/>
            <person name="Li Y."/>
            <person name="Tanoue T."/>
            <person name="Takei H."/>
            <person name="Nittono H."/>
            <person name="Narushima S."/>
            <person name="Irie J."/>
            <person name="Itoh H."/>
            <person name="Moriya K."/>
            <person name="Sugiura Y."/>
            <person name="Suematsu M."/>
            <person name="Moritoki N."/>
            <person name="Shibata S."/>
            <person name="Littman R.D."/>
            <person name="Fischbach A.M."/>
            <person name="Uwamino Y."/>
            <person name="Inoue T."/>
            <person name="Honda A."/>
            <person name="Hattori M."/>
            <person name="Murai T."/>
            <person name="Xavier J.R."/>
            <person name="Hirose N."/>
            <person name="Honda K."/>
        </authorList>
    </citation>
    <scope>NUCLEOTIDE SEQUENCE [LARGE SCALE GENOMIC DNA]</scope>
    <source>
        <strain evidence="10 11">CE91-St30</strain>
    </source>
</reference>
<feature type="transmembrane region" description="Helical" evidence="8">
    <location>
        <begin position="423"/>
        <end position="450"/>
    </location>
</feature>
<name>A0ABN6MEN2_9ACTN</name>
<feature type="transmembrane region" description="Helical" evidence="8">
    <location>
        <begin position="133"/>
        <end position="152"/>
    </location>
</feature>
<comment type="subcellular location">
    <subcellularLocation>
        <location evidence="1">Cell membrane</location>
        <topology evidence="1">Multi-pass membrane protein</topology>
    </subcellularLocation>
    <subcellularLocation>
        <location evidence="7">Membrane</location>
        <topology evidence="7">Multi-pass membrane protein</topology>
    </subcellularLocation>
</comment>
<protein>
    <submittedName>
        <fullName evidence="10">Hydrogenase 4 subunit B</fullName>
    </submittedName>
</protein>
<dbReference type="PRINTS" id="PR01437">
    <property type="entry name" value="NUOXDRDTASE4"/>
</dbReference>
<feature type="transmembrane region" description="Helical" evidence="8">
    <location>
        <begin position="529"/>
        <end position="549"/>
    </location>
</feature>
<evidence type="ECO:0000256" key="2">
    <source>
        <dbReference type="ARBA" id="ARBA00022475"/>
    </source>
</evidence>
<dbReference type="InterPro" id="IPR052175">
    <property type="entry name" value="ComplexI-like_HydComp"/>
</dbReference>
<accession>A0ABN6MEN2</accession>
<sequence length="675" mass="71270">MNLTLLSAAGVFSIAGALLSLVLYRRESVAKILSCCCGVASSVLALGFGLLSMFGPAQVFRMASPFEFADFSVSCNPLSGLLIAVIAVLAIAAWIYGFSYFDEYRGRGIGKIGFYMNLFVISMIFVVAVDNAFWFLVFFELMSLTSYFLVVFDRSEQAQRGGFVYFVMAHIGFLMIMIAFLIMANAAGGSFEFADLRAVSVAPAVASVVFMLAFLGFGIKAGMVPFHSWLPLAHPEAPSNVSALMSGGMVKIGIFGIVKVCFDLLGASGCQLWWGFIVVVFGAVSAVFGIAYAVAERDIKRTLAYCSVENIGIILIGVGTAIAATALDQPVIAALGLLAGLYHLLNHAMFKGALFLSAGSAIFRVHTRSLDAMGGLAHRMPWTAAVFLIASVAICAIPPLNGFASEWITYQSLLSISFDAAPLVKTVAVLAAASLAVSGALAIVCFVKAYGVAFTGAPRSDRARASREAPASMVVASVLLVVICIGLGVGAAWVAPAIQGIAASVLGTAVGASAVAVGSELVNPLSGTGVSLILIAALLALFVLLLAGLRSLARHRAGIGLRDDPWDCGYLPEAEMPAATTSFASAARMFFEALYRIRELASAQKEKVLCLYERFVGGIRKVEPFADRYVVDGVIKVVDRLSQVAQKVEGGDYRVYISYVVGALVFFLILTVVIG</sequence>
<organism evidence="10 11">
    <name type="scientific">Raoultibacter timonensis</name>
    <dbReference type="NCBI Taxonomy" id="1907662"/>
    <lineage>
        <taxon>Bacteria</taxon>
        <taxon>Bacillati</taxon>
        <taxon>Actinomycetota</taxon>
        <taxon>Coriobacteriia</taxon>
        <taxon>Eggerthellales</taxon>
        <taxon>Eggerthellaceae</taxon>
        <taxon>Raoultibacter</taxon>
    </lineage>
</organism>
<evidence type="ECO:0000256" key="4">
    <source>
        <dbReference type="ARBA" id="ARBA00022989"/>
    </source>
</evidence>
<keyword evidence="6 8" id="KW-0472">Membrane</keyword>
<feature type="transmembrane region" description="Helical" evidence="8">
    <location>
        <begin position="77"/>
        <end position="96"/>
    </location>
</feature>
<keyword evidence="11" id="KW-1185">Reference proteome</keyword>
<feature type="transmembrane region" description="Helical" evidence="8">
    <location>
        <begin position="656"/>
        <end position="674"/>
    </location>
</feature>
<feature type="transmembrane region" description="Helical" evidence="8">
    <location>
        <begin position="384"/>
        <end position="403"/>
    </location>
</feature>
<keyword evidence="4 8" id="KW-1133">Transmembrane helix</keyword>
<evidence type="ECO:0000256" key="5">
    <source>
        <dbReference type="ARBA" id="ARBA00023002"/>
    </source>
</evidence>
<evidence type="ECO:0000256" key="3">
    <source>
        <dbReference type="ARBA" id="ARBA00022692"/>
    </source>
</evidence>
<evidence type="ECO:0000256" key="6">
    <source>
        <dbReference type="ARBA" id="ARBA00023136"/>
    </source>
</evidence>
<feature type="transmembrane region" description="Helical" evidence="8">
    <location>
        <begin position="198"/>
        <end position="219"/>
    </location>
</feature>
<feature type="transmembrane region" description="Helical" evidence="8">
    <location>
        <begin position="272"/>
        <end position="295"/>
    </location>
</feature>
<keyword evidence="3 7" id="KW-0812">Transmembrane</keyword>
<feature type="transmembrane region" description="Helical" evidence="8">
    <location>
        <begin position="240"/>
        <end position="260"/>
    </location>
</feature>